<evidence type="ECO:0000313" key="3">
    <source>
        <dbReference type="Proteomes" id="UP000792457"/>
    </source>
</evidence>
<dbReference type="Proteomes" id="UP000792457">
    <property type="component" value="Unassembled WGS sequence"/>
</dbReference>
<proteinExistence type="predicted"/>
<name>A0A8K0NW91_LADFU</name>
<reference evidence="2" key="1">
    <citation type="submission" date="2013-04" db="EMBL/GenBank/DDBJ databases">
        <authorList>
            <person name="Qu J."/>
            <person name="Murali S.C."/>
            <person name="Bandaranaike D."/>
            <person name="Bellair M."/>
            <person name="Blankenburg K."/>
            <person name="Chao H."/>
            <person name="Dinh H."/>
            <person name="Doddapaneni H."/>
            <person name="Downs B."/>
            <person name="Dugan-Rocha S."/>
            <person name="Elkadiri S."/>
            <person name="Gnanaolivu R.D."/>
            <person name="Hernandez B."/>
            <person name="Javaid M."/>
            <person name="Jayaseelan J.C."/>
            <person name="Lee S."/>
            <person name="Li M."/>
            <person name="Ming W."/>
            <person name="Munidasa M."/>
            <person name="Muniz J."/>
            <person name="Nguyen L."/>
            <person name="Ongeri F."/>
            <person name="Osuji N."/>
            <person name="Pu L.-L."/>
            <person name="Puazo M."/>
            <person name="Qu C."/>
            <person name="Quiroz J."/>
            <person name="Raj R."/>
            <person name="Weissenberger G."/>
            <person name="Xin Y."/>
            <person name="Zou X."/>
            <person name="Han Y."/>
            <person name="Richards S."/>
            <person name="Worley K."/>
            <person name="Muzny D."/>
            <person name="Gibbs R."/>
        </authorList>
    </citation>
    <scope>NUCLEOTIDE SEQUENCE</scope>
    <source>
        <strain evidence="2">Sampled in the wild</strain>
    </source>
</reference>
<evidence type="ECO:0000256" key="1">
    <source>
        <dbReference type="SAM" id="MobiDB-lite"/>
    </source>
</evidence>
<dbReference type="EMBL" id="KZ308119">
    <property type="protein sequence ID" value="KAG8222004.1"/>
    <property type="molecule type" value="Genomic_DNA"/>
</dbReference>
<evidence type="ECO:0000313" key="2">
    <source>
        <dbReference type="EMBL" id="KAG8222004.1"/>
    </source>
</evidence>
<keyword evidence="3" id="KW-1185">Reference proteome</keyword>
<sequence length="148" mass="16336">MGVGDLAPPMDTTSEETTNKDPEPIQDHACNIRVSNFTKLHQGTVTNPVSSRAAMEKSSLYSLDPSEVLVNGILNIRELAKVISKTIGLSDFTLYLMGPLYKSLSVKSMDKTKLQAVTIYFALKGLTTMNIKEEFNTPLKDSLYVFKS</sequence>
<comment type="caution">
    <text evidence="2">The sequence shown here is derived from an EMBL/GenBank/DDBJ whole genome shotgun (WGS) entry which is preliminary data.</text>
</comment>
<protein>
    <submittedName>
        <fullName evidence="2">Uncharacterized protein</fullName>
    </submittedName>
</protein>
<organism evidence="2 3">
    <name type="scientific">Ladona fulva</name>
    <name type="common">Scarce chaser dragonfly</name>
    <name type="synonym">Libellula fulva</name>
    <dbReference type="NCBI Taxonomy" id="123851"/>
    <lineage>
        <taxon>Eukaryota</taxon>
        <taxon>Metazoa</taxon>
        <taxon>Ecdysozoa</taxon>
        <taxon>Arthropoda</taxon>
        <taxon>Hexapoda</taxon>
        <taxon>Insecta</taxon>
        <taxon>Pterygota</taxon>
        <taxon>Palaeoptera</taxon>
        <taxon>Odonata</taxon>
        <taxon>Epiprocta</taxon>
        <taxon>Anisoptera</taxon>
        <taxon>Libelluloidea</taxon>
        <taxon>Libellulidae</taxon>
        <taxon>Ladona</taxon>
    </lineage>
</organism>
<feature type="region of interest" description="Disordered" evidence="1">
    <location>
        <begin position="1"/>
        <end position="26"/>
    </location>
</feature>
<feature type="compositionally biased region" description="Basic and acidic residues" evidence="1">
    <location>
        <begin position="17"/>
        <end position="26"/>
    </location>
</feature>
<dbReference type="AlphaFoldDB" id="A0A8K0NW91"/>
<accession>A0A8K0NW91</accession>
<gene>
    <name evidence="2" type="ORF">J437_LFUL003384</name>
</gene>
<reference evidence="2" key="2">
    <citation type="submission" date="2017-10" db="EMBL/GenBank/DDBJ databases">
        <title>Ladona fulva Genome sequencing and assembly.</title>
        <authorList>
            <person name="Murali S."/>
            <person name="Richards S."/>
            <person name="Bandaranaike D."/>
            <person name="Bellair M."/>
            <person name="Blankenburg K."/>
            <person name="Chao H."/>
            <person name="Dinh H."/>
            <person name="Doddapaneni H."/>
            <person name="Dugan-Rocha S."/>
            <person name="Elkadiri S."/>
            <person name="Gnanaolivu R."/>
            <person name="Hernandez B."/>
            <person name="Skinner E."/>
            <person name="Javaid M."/>
            <person name="Lee S."/>
            <person name="Li M."/>
            <person name="Ming W."/>
            <person name="Munidasa M."/>
            <person name="Muniz J."/>
            <person name="Nguyen L."/>
            <person name="Hughes D."/>
            <person name="Osuji N."/>
            <person name="Pu L.-L."/>
            <person name="Puazo M."/>
            <person name="Qu C."/>
            <person name="Quiroz J."/>
            <person name="Raj R."/>
            <person name="Weissenberger G."/>
            <person name="Xin Y."/>
            <person name="Zou X."/>
            <person name="Han Y."/>
            <person name="Worley K."/>
            <person name="Muzny D."/>
            <person name="Gibbs R."/>
        </authorList>
    </citation>
    <scope>NUCLEOTIDE SEQUENCE</scope>
    <source>
        <strain evidence="2">Sampled in the wild</strain>
    </source>
</reference>